<evidence type="ECO:0000313" key="1">
    <source>
        <dbReference type="EMBL" id="RDX72178.1"/>
    </source>
</evidence>
<accession>A0A371F1K9</accession>
<proteinExistence type="predicted"/>
<protein>
    <submittedName>
        <fullName evidence="1">Mitochondrial protein</fullName>
    </submittedName>
</protein>
<reference evidence="1" key="1">
    <citation type="submission" date="2018-05" db="EMBL/GenBank/DDBJ databases">
        <title>Draft genome of Mucuna pruriens seed.</title>
        <authorList>
            <person name="Nnadi N.E."/>
            <person name="Vos R."/>
            <person name="Hasami M.H."/>
            <person name="Devisetty U.K."/>
            <person name="Aguiy J.C."/>
        </authorList>
    </citation>
    <scope>NUCLEOTIDE SEQUENCE [LARGE SCALE GENOMIC DNA]</scope>
    <source>
        <strain evidence="1">JCA_2017</strain>
    </source>
</reference>
<dbReference type="Proteomes" id="UP000257109">
    <property type="component" value="Unassembled WGS sequence"/>
</dbReference>
<sequence length="304" mass="35070">MALGNLFPYLLTRLFLPPMAKSCAQIFGLDYGDTFFPLAKITFLCLFLVMTTIHHWPLYQLIIKNIILHGELLEDVYMDQPLSCCIFILSITLITLSSLAMTQTTSSDSNLTSSINLRPLKYFLVIEITQSSPRIKYAMNILIEIGMLDCHPSDTYMDPNGEPSKNTERYHHLVRRLNYLTITILDITFVVNMVNQFLNPPCDSHWDVVICILPMTRRSTSRYCVLIGGNIISWKSKKHDIVARFDAEVEYFVWLNIFYGNICIRDYMANETTPTTKIGRHLHVVIKLSFTYFQIQNSMNEPNT</sequence>
<organism evidence="1 2">
    <name type="scientific">Mucuna pruriens</name>
    <name type="common">Velvet bean</name>
    <name type="synonym">Dolichos pruriens</name>
    <dbReference type="NCBI Taxonomy" id="157652"/>
    <lineage>
        <taxon>Eukaryota</taxon>
        <taxon>Viridiplantae</taxon>
        <taxon>Streptophyta</taxon>
        <taxon>Embryophyta</taxon>
        <taxon>Tracheophyta</taxon>
        <taxon>Spermatophyta</taxon>
        <taxon>Magnoliopsida</taxon>
        <taxon>eudicotyledons</taxon>
        <taxon>Gunneridae</taxon>
        <taxon>Pentapetalae</taxon>
        <taxon>rosids</taxon>
        <taxon>fabids</taxon>
        <taxon>Fabales</taxon>
        <taxon>Fabaceae</taxon>
        <taxon>Papilionoideae</taxon>
        <taxon>50 kb inversion clade</taxon>
        <taxon>NPAAA clade</taxon>
        <taxon>indigoferoid/millettioid clade</taxon>
        <taxon>Phaseoleae</taxon>
        <taxon>Mucuna</taxon>
    </lineage>
</organism>
<comment type="caution">
    <text evidence="1">The sequence shown here is derived from an EMBL/GenBank/DDBJ whole genome shotgun (WGS) entry which is preliminary data.</text>
</comment>
<name>A0A371F1K9_MUCPR</name>
<dbReference type="AlphaFoldDB" id="A0A371F1K9"/>
<keyword evidence="2" id="KW-1185">Reference proteome</keyword>
<dbReference type="PANTHER" id="PTHR11439">
    <property type="entry name" value="GAG-POL-RELATED RETROTRANSPOSON"/>
    <property type="match status" value="1"/>
</dbReference>
<evidence type="ECO:0000313" key="2">
    <source>
        <dbReference type="Proteomes" id="UP000257109"/>
    </source>
</evidence>
<feature type="non-terminal residue" evidence="1">
    <location>
        <position position="1"/>
    </location>
</feature>
<gene>
    <name evidence="1" type="ORF">CR513_48371</name>
</gene>
<dbReference type="PANTHER" id="PTHR11439:SF484">
    <property type="entry name" value="REVERSE TRANSCRIPTASE TY1_COPIA-TYPE DOMAIN-CONTAINING PROTEIN"/>
    <property type="match status" value="1"/>
</dbReference>
<dbReference type="EMBL" id="QJKJ01011026">
    <property type="protein sequence ID" value="RDX72178.1"/>
    <property type="molecule type" value="Genomic_DNA"/>
</dbReference>